<dbReference type="InterPro" id="IPR020946">
    <property type="entry name" value="Flavin_mOase-like"/>
</dbReference>
<keyword evidence="4" id="KW-0560">Oxidoreductase</keyword>
<dbReference type="InterPro" id="IPR036188">
    <property type="entry name" value="FAD/NAD-bd_sf"/>
</dbReference>
<dbReference type="InterPro" id="IPR051820">
    <property type="entry name" value="FAD-binding_MO"/>
</dbReference>
<keyword evidence="3" id="KW-0274">FAD</keyword>
<evidence type="ECO:0000256" key="5">
    <source>
        <dbReference type="ARBA" id="ARBA00023033"/>
    </source>
</evidence>
<evidence type="ECO:0000256" key="4">
    <source>
        <dbReference type="ARBA" id="ARBA00023002"/>
    </source>
</evidence>
<dbReference type="SUPFAM" id="SSF51905">
    <property type="entry name" value="FAD/NAD(P)-binding domain"/>
    <property type="match status" value="2"/>
</dbReference>
<dbReference type="OrthoDB" id="66881at2759"/>
<name>A0A2N3N846_9PEZI</name>
<keyword evidence="5" id="KW-0503">Monooxygenase</keyword>
<dbReference type="Pfam" id="PF00743">
    <property type="entry name" value="FMO-like"/>
    <property type="match status" value="1"/>
</dbReference>
<dbReference type="PANTHER" id="PTHR43872">
    <property type="entry name" value="MONOOXYGENASE, PUTATIVE (AFU_ORTHOLOGUE AFUA_8G02570)-RELATED"/>
    <property type="match status" value="1"/>
</dbReference>
<comment type="caution">
    <text evidence="6">The sequence shown here is derived from an EMBL/GenBank/DDBJ whole genome shotgun (WGS) entry which is preliminary data.</text>
</comment>
<protein>
    <recommendedName>
        <fullName evidence="8">FAD/NAD(P)-binding domain-containing protein</fullName>
    </recommendedName>
</protein>
<evidence type="ECO:0000256" key="3">
    <source>
        <dbReference type="ARBA" id="ARBA00022827"/>
    </source>
</evidence>
<reference evidence="6 7" key="1">
    <citation type="journal article" date="2017" name="G3 (Bethesda)">
        <title>First Draft Genome Sequence of the Pathogenic Fungus Lomentospora prolificans (Formerly Scedosporium prolificans).</title>
        <authorList>
            <person name="Luo R."/>
            <person name="Zimin A."/>
            <person name="Workman R."/>
            <person name="Fan Y."/>
            <person name="Pertea G."/>
            <person name="Grossman N."/>
            <person name="Wear M.P."/>
            <person name="Jia B."/>
            <person name="Miller H."/>
            <person name="Casadevall A."/>
            <person name="Timp W."/>
            <person name="Zhang S.X."/>
            <person name="Salzberg S.L."/>
        </authorList>
    </citation>
    <scope>NUCLEOTIDE SEQUENCE [LARGE SCALE GENOMIC DNA]</scope>
    <source>
        <strain evidence="6 7">JHH-5317</strain>
    </source>
</reference>
<sequence length="488" mass="54480">MASDNITTPDYDIVIIGAGISGINTAYRIQTELPGKSYTIFEARDSLGGTWDLFKYPGIRSDSDLHTFGFAWRPWTSQSSIADGSSILRYLTDSVEETGIDKKIQYGQRVESVDWSSQSALWSVTIKPKGSDEPSRTIACRWIVFGTGYYDYDTPLPAIIPGIENFKGIVVHPQFWPTDLNYADKNIVIIGSGATAITLLPSLAQKASHVTMLQRTPTYILSLPAVDKLGNFIRKLFPSRVASYFVRLKFIVMSLLFFKCSKMFPSLSRRLLLGETKKQLPPSIPIDPHFNPPYNPWDQRLCTCPAGDFYKALSDGKGSVVTAHIDTVTEDGIRLKKNSEVLQPDIIVTATGLKLRLIGGIQITIDNQPFDFSKQFVWRGALLQNLPNATFIIGYTNASWTLGADANATVMTRIIKNMDKKGAKVVIPSTTEKMREKRLLNLNSTYIHHADGMLPKTGDKGPWKPRDDYLVDVWKARFASIESDLTYV</sequence>
<dbReference type="STRING" id="41688.A0A2N3N846"/>
<evidence type="ECO:0000313" key="7">
    <source>
        <dbReference type="Proteomes" id="UP000233524"/>
    </source>
</evidence>
<evidence type="ECO:0000313" key="6">
    <source>
        <dbReference type="EMBL" id="PKS08626.1"/>
    </source>
</evidence>
<dbReference type="AlphaFoldDB" id="A0A2N3N846"/>
<dbReference type="PANTHER" id="PTHR43872:SF1">
    <property type="entry name" value="MONOOXYGENASE, PUTATIVE (AFU_ORTHOLOGUE AFUA_8G02570)-RELATED"/>
    <property type="match status" value="1"/>
</dbReference>
<dbReference type="Proteomes" id="UP000233524">
    <property type="component" value="Unassembled WGS sequence"/>
</dbReference>
<keyword evidence="7" id="KW-1185">Reference proteome</keyword>
<dbReference type="VEuPathDB" id="FungiDB:jhhlp_005013"/>
<proteinExistence type="predicted"/>
<evidence type="ECO:0000256" key="1">
    <source>
        <dbReference type="ARBA" id="ARBA00001974"/>
    </source>
</evidence>
<dbReference type="InParanoid" id="A0A2N3N846"/>
<dbReference type="GO" id="GO:0004499">
    <property type="term" value="F:N,N-dimethylaniline monooxygenase activity"/>
    <property type="evidence" value="ECO:0007669"/>
    <property type="project" value="InterPro"/>
</dbReference>
<organism evidence="6 7">
    <name type="scientific">Lomentospora prolificans</name>
    <dbReference type="NCBI Taxonomy" id="41688"/>
    <lineage>
        <taxon>Eukaryota</taxon>
        <taxon>Fungi</taxon>
        <taxon>Dikarya</taxon>
        <taxon>Ascomycota</taxon>
        <taxon>Pezizomycotina</taxon>
        <taxon>Sordariomycetes</taxon>
        <taxon>Hypocreomycetidae</taxon>
        <taxon>Microascales</taxon>
        <taxon>Microascaceae</taxon>
        <taxon>Lomentospora</taxon>
    </lineage>
</organism>
<dbReference type="GO" id="GO:0050660">
    <property type="term" value="F:flavin adenine dinucleotide binding"/>
    <property type="evidence" value="ECO:0007669"/>
    <property type="project" value="InterPro"/>
</dbReference>
<gene>
    <name evidence="6" type="ORF">jhhlp_005013</name>
</gene>
<accession>A0A2N3N846</accession>
<comment type="cofactor">
    <cofactor evidence="1">
        <name>FAD</name>
        <dbReference type="ChEBI" id="CHEBI:57692"/>
    </cofactor>
</comment>
<evidence type="ECO:0000256" key="2">
    <source>
        <dbReference type="ARBA" id="ARBA00022630"/>
    </source>
</evidence>
<dbReference type="GO" id="GO:0050661">
    <property type="term" value="F:NADP binding"/>
    <property type="evidence" value="ECO:0007669"/>
    <property type="project" value="InterPro"/>
</dbReference>
<dbReference type="Pfam" id="PF13450">
    <property type="entry name" value="NAD_binding_8"/>
    <property type="match status" value="1"/>
</dbReference>
<dbReference type="Gene3D" id="3.50.50.60">
    <property type="entry name" value="FAD/NAD(P)-binding domain"/>
    <property type="match status" value="2"/>
</dbReference>
<keyword evidence="2" id="KW-0285">Flavoprotein</keyword>
<dbReference type="EMBL" id="NLAX01000095">
    <property type="protein sequence ID" value="PKS08626.1"/>
    <property type="molecule type" value="Genomic_DNA"/>
</dbReference>
<evidence type="ECO:0008006" key="8">
    <source>
        <dbReference type="Google" id="ProtNLM"/>
    </source>
</evidence>